<proteinExistence type="predicted"/>
<organism evidence="2 3">
    <name type="scientific">Chryseobacterium turcicum</name>
    <dbReference type="NCBI Taxonomy" id="2898076"/>
    <lineage>
        <taxon>Bacteria</taxon>
        <taxon>Pseudomonadati</taxon>
        <taxon>Bacteroidota</taxon>
        <taxon>Flavobacteriia</taxon>
        <taxon>Flavobacteriales</taxon>
        <taxon>Weeksellaceae</taxon>
        <taxon>Chryseobacterium group</taxon>
        <taxon>Chryseobacterium</taxon>
    </lineage>
</organism>
<evidence type="ECO:0000313" key="3">
    <source>
        <dbReference type="Proteomes" id="UP001108025"/>
    </source>
</evidence>
<dbReference type="EMBL" id="JAJNAY010000001">
    <property type="protein sequence ID" value="MCD1117835.1"/>
    <property type="molecule type" value="Genomic_DNA"/>
</dbReference>
<evidence type="ECO:0000313" key="2">
    <source>
        <dbReference type="EMBL" id="MCD1117835.1"/>
    </source>
</evidence>
<gene>
    <name evidence="2" type="ORF">LO744_13290</name>
</gene>
<dbReference type="GO" id="GO:0003677">
    <property type="term" value="F:DNA binding"/>
    <property type="evidence" value="ECO:0007669"/>
    <property type="project" value="InterPro"/>
</dbReference>
<sequence>MAKCLKPICAENHVEGNQFLQGVIAMPARRTLEKEQIDSLRKLSDYSENELLKFHGFGKNTISKLKNYMKENNFSFKNQ</sequence>
<comment type="caution">
    <text evidence="2">The sequence shown here is derived from an EMBL/GenBank/DDBJ whole genome shotgun (WGS) entry which is preliminary data.</text>
</comment>
<dbReference type="Pfam" id="PF03118">
    <property type="entry name" value="RNA_pol_A_CTD"/>
    <property type="match status" value="1"/>
</dbReference>
<reference evidence="2" key="1">
    <citation type="submission" date="2021-11" db="EMBL/GenBank/DDBJ databases">
        <title>Description of novel Chryseobacterium species.</title>
        <authorList>
            <person name="Saticioglu I.B."/>
            <person name="Ay H."/>
            <person name="Altun S."/>
            <person name="Duman M."/>
        </authorList>
    </citation>
    <scope>NUCLEOTIDE SEQUENCE</scope>
    <source>
        <strain evidence="2">C-17</strain>
    </source>
</reference>
<evidence type="ECO:0000259" key="1">
    <source>
        <dbReference type="Pfam" id="PF03118"/>
    </source>
</evidence>
<dbReference type="GO" id="GO:0006351">
    <property type="term" value="P:DNA-templated transcription"/>
    <property type="evidence" value="ECO:0007669"/>
    <property type="project" value="InterPro"/>
</dbReference>
<name>A0A9Q3V6P3_9FLAO</name>
<dbReference type="AlphaFoldDB" id="A0A9Q3V6P3"/>
<dbReference type="Gene3D" id="1.10.150.20">
    <property type="entry name" value="5' to 3' exonuclease, C-terminal subdomain"/>
    <property type="match status" value="1"/>
</dbReference>
<protein>
    <recommendedName>
        <fullName evidence="1">RNA polymerase alpha subunit C-terminal domain-containing protein</fullName>
    </recommendedName>
</protein>
<dbReference type="InterPro" id="IPR011260">
    <property type="entry name" value="RNAP_asu_C"/>
</dbReference>
<keyword evidence="3" id="KW-1185">Reference proteome</keyword>
<dbReference type="GO" id="GO:0003899">
    <property type="term" value="F:DNA-directed RNA polymerase activity"/>
    <property type="evidence" value="ECO:0007669"/>
    <property type="project" value="InterPro"/>
</dbReference>
<accession>A0A9Q3V6P3</accession>
<dbReference type="SUPFAM" id="SSF47789">
    <property type="entry name" value="C-terminal domain of RNA polymerase alpha subunit"/>
    <property type="match status" value="1"/>
</dbReference>
<dbReference type="Proteomes" id="UP001108025">
    <property type="component" value="Unassembled WGS sequence"/>
</dbReference>
<dbReference type="RefSeq" id="WP_230669983.1">
    <property type="nucleotide sequence ID" value="NZ_JAJNAY010000001.1"/>
</dbReference>
<feature type="domain" description="RNA polymerase alpha subunit C-terminal" evidence="1">
    <location>
        <begin position="30"/>
        <end position="71"/>
    </location>
</feature>